<dbReference type="EMBL" id="JAUUTY010000002">
    <property type="protein sequence ID" value="KAK1685060.1"/>
    <property type="molecule type" value="Genomic_DNA"/>
</dbReference>
<proteinExistence type="predicted"/>
<comment type="caution">
    <text evidence="1">The sequence shown here is derived from an EMBL/GenBank/DDBJ whole genome shotgun (WGS) entry which is preliminary data.</text>
</comment>
<dbReference type="AlphaFoldDB" id="A0AAD8TLZ6"/>
<reference evidence="1" key="1">
    <citation type="submission" date="2023-07" db="EMBL/GenBank/DDBJ databases">
        <title>A chromosome-level genome assembly of Lolium multiflorum.</title>
        <authorList>
            <person name="Chen Y."/>
            <person name="Copetti D."/>
            <person name="Kolliker R."/>
            <person name="Studer B."/>
        </authorList>
    </citation>
    <scope>NUCLEOTIDE SEQUENCE</scope>
    <source>
        <strain evidence="1">02402/16</strain>
        <tissue evidence="1">Leaf</tissue>
    </source>
</reference>
<dbReference type="Proteomes" id="UP001231189">
    <property type="component" value="Unassembled WGS sequence"/>
</dbReference>
<sequence length="141" mass="16215">MVPPTLDGLTRCHDAGNPILPKNLEYLASGPMLPLQSSIQCLEGILLKDKDPNYPVFTIKVLEDPNFVLEDLADIFFVAFEDVFNLFHWRRLEYNLVHLYALNLQMKIKRERSSNVAVADPYYMRDSQLDQGSRTRTNAVE</sequence>
<keyword evidence="2" id="KW-1185">Reference proteome</keyword>
<name>A0AAD8TLZ6_LOLMU</name>
<evidence type="ECO:0000313" key="2">
    <source>
        <dbReference type="Proteomes" id="UP001231189"/>
    </source>
</evidence>
<organism evidence="1 2">
    <name type="scientific">Lolium multiflorum</name>
    <name type="common">Italian ryegrass</name>
    <name type="synonym">Lolium perenne subsp. multiflorum</name>
    <dbReference type="NCBI Taxonomy" id="4521"/>
    <lineage>
        <taxon>Eukaryota</taxon>
        <taxon>Viridiplantae</taxon>
        <taxon>Streptophyta</taxon>
        <taxon>Embryophyta</taxon>
        <taxon>Tracheophyta</taxon>
        <taxon>Spermatophyta</taxon>
        <taxon>Magnoliopsida</taxon>
        <taxon>Liliopsida</taxon>
        <taxon>Poales</taxon>
        <taxon>Poaceae</taxon>
        <taxon>BOP clade</taxon>
        <taxon>Pooideae</taxon>
        <taxon>Poodae</taxon>
        <taxon>Poeae</taxon>
        <taxon>Poeae Chloroplast Group 2 (Poeae type)</taxon>
        <taxon>Loliodinae</taxon>
        <taxon>Loliinae</taxon>
        <taxon>Lolium</taxon>
    </lineage>
</organism>
<protein>
    <submittedName>
        <fullName evidence="1">Uncharacterized protein</fullName>
    </submittedName>
</protein>
<gene>
    <name evidence="1" type="ORF">QYE76_045908</name>
</gene>
<evidence type="ECO:0000313" key="1">
    <source>
        <dbReference type="EMBL" id="KAK1685060.1"/>
    </source>
</evidence>
<accession>A0AAD8TLZ6</accession>